<dbReference type="Pfam" id="PF24883">
    <property type="entry name" value="NPHP3_N"/>
    <property type="match status" value="1"/>
</dbReference>
<dbReference type="Pfam" id="PF00400">
    <property type="entry name" value="WD40"/>
    <property type="match status" value="7"/>
</dbReference>
<feature type="repeat" description="WD" evidence="3">
    <location>
        <begin position="813"/>
        <end position="854"/>
    </location>
</feature>
<feature type="repeat" description="WD" evidence="3">
    <location>
        <begin position="1083"/>
        <end position="1124"/>
    </location>
</feature>
<dbReference type="PRINTS" id="PR00320">
    <property type="entry name" value="GPROTEINBRPT"/>
</dbReference>
<dbReference type="CDD" id="cd00200">
    <property type="entry name" value="WD40"/>
    <property type="match status" value="1"/>
</dbReference>
<dbReference type="SUPFAM" id="SSF52540">
    <property type="entry name" value="P-loop containing nucleoside triphosphate hydrolases"/>
    <property type="match status" value="1"/>
</dbReference>
<proteinExistence type="predicted"/>
<dbReference type="InterPro" id="IPR001680">
    <property type="entry name" value="WD40_rpt"/>
</dbReference>
<organism evidence="6 7">
    <name type="scientific">Serendipita indica (strain DSM 11827)</name>
    <name type="common">Root endophyte fungus</name>
    <name type="synonym">Piriformospora indica</name>
    <dbReference type="NCBI Taxonomy" id="1109443"/>
    <lineage>
        <taxon>Eukaryota</taxon>
        <taxon>Fungi</taxon>
        <taxon>Dikarya</taxon>
        <taxon>Basidiomycota</taxon>
        <taxon>Agaricomycotina</taxon>
        <taxon>Agaricomycetes</taxon>
        <taxon>Sebacinales</taxon>
        <taxon>Serendipitaceae</taxon>
        <taxon>Serendipita</taxon>
    </lineage>
</organism>
<keyword evidence="1 3" id="KW-0853">WD repeat</keyword>
<feature type="repeat" description="WD" evidence="3">
    <location>
        <begin position="856"/>
        <end position="897"/>
    </location>
</feature>
<protein>
    <recommendedName>
        <fullName evidence="5">Nephrocystin 3-like N-terminal domain-containing protein</fullName>
    </recommendedName>
</protein>
<dbReference type="PROSITE" id="PS00678">
    <property type="entry name" value="WD_REPEATS_1"/>
    <property type="match status" value="4"/>
</dbReference>
<dbReference type="OrthoDB" id="538223at2759"/>
<dbReference type="InterPro" id="IPR020472">
    <property type="entry name" value="WD40_PAC1"/>
</dbReference>
<feature type="repeat" description="WD" evidence="3">
    <location>
        <begin position="770"/>
        <end position="811"/>
    </location>
</feature>
<dbReference type="InterPro" id="IPR019775">
    <property type="entry name" value="WD40_repeat_CS"/>
</dbReference>
<dbReference type="SUPFAM" id="SSF50998">
    <property type="entry name" value="Quinoprotein alcohol dehydrogenase-like"/>
    <property type="match status" value="1"/>
</dbReference>
<dbReference type="SMART" id="SM00320">
    <property type="entry name" value="WD40"/>
    <property type="match status" value="8"/>
</dbReference>
<dbReference type="EMBL" id="CAFZ01000498">
    <property type="protein sequence ID" value="CCA75681.1"/>
    <property type="molecule type" value="Genomic_DNA"/>
</dbReference>
<sequence length="1218" mass="135818">MSATKPKKRHMTTNPPTSSSSGQVSSSKKDQAYDTFSFILDVIANIAEGSDMLAPLKAACRATKSVLDVVRAIESNKEEWNDLMGRLTGYISTFEEQTASFETYNQTDRAISQTLCRHLNDYLDTVINARDKRSHSRLSFLKGFSKIKIDADDIRKFNRNIEDRHRHLMVWASSVSFTSSLRMQSALSLFIAHIVERNANAAVILQLPMVALVASSIHIPCMQGTRRAVLDKIRRWAEDEMSERPIFWLCDIAGSGKSSVAMSTAASWRDKGKLGAQFFFSMSSTEASNTEKLCSTMAKELAHHMPELAPHIADAVKQNPAIMRSPLEEQFRTFITGPLGHSDKRVIIIIDAMDECKSGPQRRELVETLTKGVQERKNLRIFMTSRPDPVIETVLQGVSIKEKLEDRLHDVNYLDNTNDIAVYVDHSLNRVLPQDKRRRLVEKADGLFIWASTACRMLTSETSLSSHEDIYDRLISMDKPGAIDSVYSLVFERIDPEYYGVMCAMLALLLAAFEPLTIDDLDDILKHSKIPGSAKALVLNLGSVLSVDQGTNLIQFRHPTFVEYLRRCISAPVVGNLCLDIVEAHGQAASWCLKRLKSPTGGLKFNICEIESSFCLNRQIPDLEARVSRLIPRRLRYASSHWLFHLAKTDDKWRWALKSEVEHILRIPYVLYWMEVLSLTGGVPRAIAGLRTATRRMGIEETRSTISEIRRFLMTFSVPIQDSAPHIYISAIPFTPTETMLHIEGLRRYENTVVVTQGLEKTYPRLPSTLQGHQSAVTAVGFSPDGSSIVSGSKDTTIRLWDTETGQPLGEPFRGHQQGVTAVEFSPDGSRIVSASHDATIWLWNPDSGQPLGEPLPGHQGPVYAVGFSPDGSQIVSGSFDGTIRLWDADTGQPLGETYRAHSMPIESVGFLPDGLRIVFSEWGETIRLWNVDTGQPLGEPLQGHEGWPVGEPIRGHRKPVTSIRFSPDGSRIVSGSEDHTLRLWNAHTGQSLGKPLQGHEEWVQAVDFSPDGLRIVSGSDDKTVRLWDVHTGQLLREPLQGHQDSVHAVRFSPDGSRIVSGSLDKTIRLWDGHTGQPLGLPLRGPREFVLTVGFSPDGSRIVCGSSNNLVLLWDIVTGPNANDSSKNDSEPPNSSLKVESQNTPLSMLVPGFTRCSLSEDGWVQSSGKLLFWVPPNNRLGLQYLRLLMTMPFRSTMFDFTRFQCGSSWTNVRTDTDR</sequence>
<dbReference type="InterPro" id="IPR027417">
    <property type="entry name" value="P-loop_NTPase"/>
</dbReference>
<dbReference type="InParanoid" id="G4TWI8"/>
<feature type="repeat" description="WD" evidence="3">
    <location>
        <begin position="1040"/>
        <end position="1081"/>
    </location>
</feature>
<evidence type="ECO:0000313" key="6">
    <source>
        <dbReference type="EMBL" id="CCA75681.1"/>
    </source>
</evidence>
<feature type="repeat" description="WD" evidence="3">
    <location>
        <begin position="899"/>
        <end position="940"/>
    </location>
</feature>
<feature type="repeat" description="WD" evidence="3">
    <location>
        <begin position="954"/>
        <end position="995"/>
    </location>
</feature>
<dbReference type="CDD" id="cd21037">
    <property type="entry name" value="MLKL_NTD"/>
    <property type="match status" value="1"/>
</dbReference>
<dbReference type="InterPro" id="IPR056884">
    <property type="entry name" value="NPHP3-like_N"/>
</dbReference>
<dbReference type="Gene3D" id="3.40.50.300">
    <property type="entry name" value="P-loop containing nucleotide triphosphate hydrolases"/>
    <property type="match status" value="1"/>
</dbReference>
<feature type="compositionally biased region" description="Basic residues" evidence="4">
    <location>
        <begin position="1"/>
        <end position="11"/>
    </location>
</feature>
<feature type="domain" description="Nephrocystin 3-like N-terminal" evidence="5">
    <location>
        <begin position="231"/>
        <end position="386"/>
    </location>
</feature>
<evidence type="ECO:0000256" key="1">
    <source>
        <dbReference type="ARBA" id="ARBA00022574"/>
    </source>
</evidence>
<dbReference type="Gene3D" id="2.130.10.10">
    <property type="entry name" value="YVTN repeat-like/Quinoprotein amine dehydrogenase"/>
    <property type="match status" value="3"/>
</dbReference>
<dbReference type="Proteomes" id="UP000007148">
    <property type="component" value="Unassembled WGS sequence"/>
</dbReference>
<dbReference type="AlphaFoldDB" id="G4TWI8"/>
<dbReference type="InterPro" id="IPR059179">
    <property type="entry name" value="MLKL-like_MCAfunc"/>
</dbReference>
<evidence type="ECO:0000256" key="3">
    <source>
        <dbReference type="PROSITE-ProRule" id="PRU00221"/>
    </source>
</evidence>
<dbReference type="PANTHER" id="PTHR19879">
    <property type="entry name" value="TRANSCRIPTION INITIATION FACTOR TFIID"/>
    <property type="match status" value="1"/>
</dbReference>
<dbReference type="eggNOG" id="KOG0266">
    <property type="taxonomic scope" value="Eukaryota"/>
</dbReference>
<dbReference type="InterPro" id="IPR011047">
    <property type="entry name" value="Quinoprotein_ADH-like_sf"/>
</dbReference>
<gene>
    <name evidence="6" type="ORF">PIIN_09671</name>
</gene>
<dbReference type="HOGENOM" id="CLU_000288_6_3_1"/>
<evidence type="ECO:0000313" key="7">
    <source>
        <dbReference type="Proteomes" id="UP000007148"/>
    </source>
</evidence>
<dbReference type="PANTHER" id="PTHR19879:SF9">
    <property type="entry name" value="TRANSCRIPTION INITIATION FACTOR TFIID SUBUNIT 5"/>
    <property type="match status" value="1"/>
</dbReference>
<dbReference type="STRING" id="1109443.G4TWI8"/>
<dbReference type="InterPro" id="IPR015943">
    <property type="entry name" value="WD40/YVTN_repeat-like_dom_sf"/>
</dbReference>
<accession>G4TWI8</accession>
<feature type="repeat" description="WD" evidence="3">
    <location>
        <begin position="997"/>
        <end position="1038"/>
    </location>
</feature>
<reference evidence="6 7" key="1">
    <citation type="journal article" date="2011" name="PLoS Pathog.">
        <title>Endophytic Life Strategies Decoded by Genome and Transcriptome Analyses of the Mutualistic Root Symbiont Piriformospora indica.</title>
        <authorList>
            <person name="Zuccaro A."/>
            <person name="Lahrmann U."/>
            <person name="Guldener U."/>
            <person name="Langen G."/>
            <person name="Pfiffi S."/>
            <person name="Biedenkopf D."/>
            <person name="Wong P."/>
            <person name="Samans B."/>
            <person name="Grimm C."/>
            <person name="Basiewicz M."/>
            <person name="Murat C."/>
            <person name="Martin F."/>
            <person name="Kogel K.H."/>
        </authorList>
    </citation>
    <scope>NUCLEOTIDE SEQUENCE [LARGE SCALE GENOMIC DNA]</scope>
    <source>
        <strain evidence="6 7">DSM 11827</strain>
    </source>
</reference>
<name>G4TWI8_SERID</name>
<comment type="caution">
    <text evidence="6">The sequence shown here is derived from an EMBL/GenBank/DDBJ whole genome shotgun (WGS) entry which is preliminary data.</text>
</comment>
<evidence type="ECO:0000256" key="4">
    <source>
        <dbReference type="SAM" id="MobiDB-lite"/>
    </source>
</evidence>
<feature type="region of interest" description="Disordered" evidence="4">
    <location>
        <begin position="1"/>
        <end position="27"/>
    </location>
</feature>
<keyword evidence="7" id="KW-1185">Reference proteome</keyword>
<feature type="region of interest" description="Disordered" evidence="4">
    <location>
        <begin position="1122"/>
        <end position="1141"/>
    </location>
</feature>
<dbReference type="PROSITE" id="PS50082">
    <property type="entry name" value="WD_REPEATS_2"/>
    <property type="match status" value="8"/>
</dbReference>
<keyword evidence="2" id="KW-0677">Repeat</keyword>
<evidence type="ECO:0000256" key="2">
    <source>
        <dbReference type="ARBA" id="ARBA00022737"/>
    </source>
</evidence>
<dbReference type="PROSITE" id="PS50294">
    <property type="entry name" value="WD_REPEATS_REGION"/>
    <property type="match status" value="8"/>
</dbReference>
<evidence type="ECO:0000259" key="5">
    <source>
        <dbReference type="Pfam" id="PF24883"/>
    </source>
</evidence>